<dbReference type="Pfam" id="PF10974">
    <property type="entry name" value="DUF2804"/>
    <property type="match status" value="1"/>
</dbReference>
<dbReference type="AlphaFoldDB" id="S3K3S4"/>
<gene>
    <name evidence="1" type="ORF">HMPREF9194_00139</name>
</gene>
<accession>S3K3S4</accession>
<dbReference type="Proteomes" id="UP000014541">
    <property type="component" value="Unassembled WGS sequence"/>
</dbReference>
<sequence length="356" mass="40600">MYTRVIQNAPDSVVRSGEPVFGDFDKAPDFFDIRKLKQPFSLMPLPSFFTDSRIRSNLCFTFLTEAYMGTMEIMDANYFGFAEINMWEKETGRKVSYRSFIVFRRRLIPRKIKSGICKSFRSKRIFAIRWDYDSGKFSALCRLKGDKTRPDISFAFSANLQEERCGVYTAVVPAPLMRRCAATHHCAPFLKGSLSGGFFAKDGQTGVAVSDAASLFTVRTSYYRLRLHCFSVTGLGNVDGANIRFNLYTSNQDAVDSDLYNENVLFADTQLSPLPPVTITHPYGLSGQWIIQDTENMVDLTFNPLSDTVRKESILILRTEYRTIYGTCEGVIRDRDGRTFTLKDFCTIVKKQYLRL</sequence>
<evidence type="ECO:0000313" key="2">
    <source>
        <dbReference type="Proteomes" id="UP000014541"/>
    </source>
</evidence>
<dbReference type="PATRIC" id="fig|1125699.3.peg.139"/>
<name>S3K3S4_TREMA</name>
<dbReference type="eggNOG" id="ENOG50325JJ">
    <property type="taxonomic scope" value="Bacteria"/>
</dbReference>
<dbReference type="EMBL" id="ATFF01000002">
    <property type="protein sequence ID" value="EPF32150.1"/>
    <property type="molecule type" value="Genomic_DNA"/>
</dbReference>
<dbReference type="HOGENOM" id="CLU_794405_0_0_12"/>
<dbReference type="STRING" id="1125699.HMPREF9194_00139"/>
<protein>
    <submittedName>
        <fullName evidence="1">Uncharacterized protein</fullName>
    </submittedName>
</protein>
<dbReference type="InterPro" id="IPR021243">
    <property type="entry name" value="DUF2804"/>
</dbReference>
<comment type="caution">
    <text evidence="1">The sequence shown here is derived from an EMBL/GenBank/DDBJ whole genome shotgun (WGS) entry which is preliminary data.</text>
</comment>
<proteinExistence type="predicted"/>
<keyword evidence="2" id="KW-1185">Reference proteome</keyword>
<dbReference type="RefSeq" id="WP_016524447.1">
    <property type="nucleotide sequence ID" value="NZ_KE332518.1"/>
</dbReference>
<dbReference type="OrthoDB" id="9762066at2"/>
<reference evidence="1 2" key="1">
    <citation type="submission" date="2013-04" db="EMBL/GenBank/DDBJ databases">
        <title>The Genome Sequence of Treponema maltophilum ATCC 51939.</title>
        <authorList>
            <consortium name="The Broad Institute Genomics Platform"/>
            <person name="Earl A."/>
            <person name="Ward D."/>
            <person name="Feldgarden M."/>
            <person name="Gevers D."/>
            <person name="Leonetti C."/>
            <person name="Blanton J.M."/>
            <person name="Dewhirst F.E."/>
            <person name="Izard J."/>
            <person name="Walker B."/>
            <person name="Young S."/>
            <person name="Zeng Q."/>
            <person name="Gargeya S."/>
            <person name="Fitzgerald M."/>
            <person name="Haas B."/>
            <person name="Abouelleil A."/>
            <person name="Allen A.W."/>
            <person name="Alvarado L."/>
            <person name="Arachchi H.M."/>
            <person name="Berlin A.M."/>
            <person name="Chapman S.B."/>
            <person name="Gainer-Dewar J."/>
            <person name="Goldberg J."/>
            <person name="Griggs A."/>
            <person name="Gujja S."/>
            <person name="Hansen M."/>
            <person name="Howarth C."/>
            <person name="Imamovic A."/>
            <person name="Ireland A."/>
            <person name="Larimer J."/>
            <person name="McCowan C."/>
            <person name="Murphy C."/>
            <person name="Pearson M."/>
            <person name="Poon T.W."/>
            <person name="Priest M."/>
            <person name="Roberts A."/>
            <person name="Saif S."/>
            <person name="Shea T."/>
            <person name="Sisk P."/>
            <person name="Sykes S."/>
            <person name="Wortman J."/>
            <person name="Nusbaum C."/>
            <person name="Birren B."/>
        </authorList>
    </citation>
    <scope>NUCLEOTIDE SEQUENCE [LARGE SCALE GENOMIC DNA]</scope>
    <source>
        <strain evidence="1 2">ATCC 51939</strain>
    </source>
</reference>
<evidence type="ECO:0000313" key="1">
    <source>
        <dbReference type="EMBL" id="EPF32150.1"/>
    </source>
</evidence>
<organism evidence="1 2">
    <name type="scientific">Treponema maltophilum ATCC 51939</name>
    <dbReference type="NCBI Taxonomy" id="1125699"/>
    <lineage>
        <taxon>Bacteria</taxon>
        <taxon>Pseudomonadati</taxon>
        <taxon>Spirochaetota</taxon>
        <taxon>Spirochaetia</taxon>
        <taxon>Spirochaetales</taxon>
        <taxon>Treponemataceae</taxon>
        <taxon>Treponema</taxon>
    </lineage>
</organism>